<evidence type="ECO:0000313" key="2">
    <source>
        <dbReference type="Proteomes" id="UP001199525"/>
    </source>
</evidence>
<name>A0ABS8IKS1_9NOSO</name>
<sequence length="80" mass="8751">MQTDLWLSNQYLRVETNGTVRTQGVDIFNFDGTTQSVALPNFLTPSTQPTVGHLSPIEQTCLGKRLQTPASHPTAHQSLG</sequence>
<protein>
    <submittedName>
        <fullName evidence="1">Uncharacterized protein</fullName>
    </submittedName>
</protein>
<dbReference type="EMBL" id="JAIVFQ010000141">
    <property type="protein sequence ID" value="MCC5604616.1"/>
    <property type="molecule type" value="Genomic_DNA"/>
</dbReference>
<gene>
    <name evidence="1" type="ORF">LC586_37115</name>
</gene>
<reference evidence="1 2" key="1">
    <citation type="journal article" date="2021" name="Microorganisms">
        <title>Genome Evolution of Filamentous Cyanobacterium Nostoc Species: From Facultative Symbiosis to Free Living.</title>
        <authorList>
            <person name="Huo D."/>
            <person name="Li H."/>
            <person name="Cai F."/>
            <person name="Guo X."/>
            <person name="Qiao Z."/>
            <person name="Wang W."/>
            <person name="Yu G."/>
            <person name="Li R."/>
        </authorList>
    </citation>
    <scope>NUCLEOTIDE SEQUENCE [LARGE SCALE GENOMIC DNA]</scope>
    <source>
        <strain evidence="1 2">CHAB 5714</strain>
    </source>
</reference>
<evidence type="ECO:0000313" key="1">
    <source>
        <dbReference type="EMBL" id="MCC5604616.1"/>
    </source>
</evidence>
<organism evidence="1 2">
    <name type="scientific">Nostoc favosum CHAB5714</name>
    <dbReference type="NCBI Taxonomy" id="2780399"/>
    <lineage>
        <taxon>Bacteria</taxon>
        <taxon>Bacillati</taxon>
        <taxon>Cyanobacteriota</taxon>
        <taxon>Cyanophyceae</taxon>
        <taxon>Nostocales</taxon>
        <taxon>Nostocaceae</taxon>
        <taxon>Nostoc</taxon>
        <taxon>Nostoc favosum</taxon>
    </lineage>
</organism>
<dbReference type="RefSeq" id="WP_229490589.1">
    <property type="nucleotide sequence ID" value="NZ_JAIVFQ010000141.1"/>
</dbReference>
<dbReference type="Proteomes" id="UP001199525">
    <property type="component" value="Unassembled WGS sequence"/>
</dbReference>
<proteinExistence type="predicted"/>
<comment type="caution">
    <text evidence="1">The sequence shown here is derived from an EMBL/GenBank/DDBJ whole genome shotgun (WGS) entry which is preliminary data.</text>
</comment>
<keyword evidence="2" id="KW-1185">Reference proteome</keyword>
<accession>A0ABS8IKS1</accession>